<proteinExistence type="predicted"/>
<protein>
    <submittedName>
        <fullName evidence="1">Uncharacterized protein</fullName>
    </submittedName>
</protein>
<evidence type="ECO:0000313" key="1">
    <source>
        <dbReference type="EMBL" id="GFO34351.1"/>
    </source>
</evidence>
<comment type="caution">
    <text evidence="1">The sequence shown here is derived from an EMBL/GenBank/DDBJ whole genome shotgun (WGS) entry which is preliminary data.</text>
</comment>
<dbReference type="AlphaFoldDB" id="A0AAV4CRC7"/>
<reference evidence="1 2" key="1">
    <citation type="journal article" date="2021" name="Elife">
        <title>Chloroplast acquisition without the gene transfer in kleptoplastic sea slugs, Plakobranchus ocellatus.</title>
        <authorList>
            <person name="Maeda T."/>
            <person name="Takahashi S."/>
            <person name="Yoshida T."/>
            <person name="Shimamura S."/>
            <person name="Takaki Y."/>
            <person name="Nagai Y."/>
            <person name="Toyoda A."/>
            <person name="Suzuki Y."/>
            <person name="Arimoto A."/>
            <person name="Ishii H."/>
            <person name="Satoh N."/>
            <person name="Nishiyama T."/>
            <person name="Hasebe M."/>
            <person name="Maruyama T."/>
            <person name="Minagawa J."/>
            <person name="Obokata J."/>
            <person name="Shigenobu S."/>
        </authorList>
    </citation>
    <scope>NUCLEOTIDE SEQUENCE [LARGE SCALE GENOMIC DNA]</scope>
</reference>
<accession>A0AAV4CRC7</accession>
<evidence type="ECO:0000313" key="2">
    <source>
        <dbReference type="Proteomes" id="UP000735302"/>
    </source>
</evidence>
<dbReference type="Proteomes" id="UP000735302">
    <property type="component" value="Unassembled WGS sequence"/>
</dbReference>
<sequence>MFGIDAVDHYTYVLTNIVLRIRMLAKDAVENIISMPSHHKQDDYAHESTNIVIRTRIVAAMEGAIVIRIIFLVAFLNGDDYVENESCCGIDDVDDDDDDYDYDCDDDNGDCNDTNDICDNEEYI</sequence>
<organism evidence="1 2">
    <name type="scientific">Plakobranchus ocellatus</name>
    <dbReference type="NCBI Taxonomy" id="259542"/>
    <lineage>
        <taxon>Eukaryota</taxon>
        <taxon>Metazoa</taxon>
        <taxon>Spiralia</taxon>
        <taxon>Lophotrochozoa</taxon>
        <taxon>Mollusca</taxon>
        <taxon>Gastropoda</taxon>
        <taxon>Heterobranchia</taxon>
        <taxon>Euthyneura</taxon>
        <taxon>Panpulmonata</taxon>
        <taxon>Sacoglossa</taxon>
        <taxon>Placobranchoidea</taxon>
        <taxon>Plakobranchidae</taxon>
        <taxon>Plakobranchus</taxon>
    </lineage>
</organism>
<name>A0AAV4CRC7_9GAST</name>
<dbReference type="EMBL" id="BLXT01006888">
    <property type="protein sequence ID" value="GFO34351.1"/>
    <property type="molecule type" value="Genomic_DNA"/>
</dbReference>
<keyword evidence="2" id="KW-1185">Reference proteome</keyword>
<gene>
    <name evidence="1" type="ORF">PoB_006085600</name>
</gene>